<organism evidence="1 2">
    <name type="scientific">Rhodopirellula baltica SWK14</name>
    <dbReference type="NCBI Taxonomy" id="993516"/>
    <lineage>
        <taxon>Bacteria</taxon>
        <taxon>Pseudomonadati</taxon>
        <taxon>Planctomycetota</taxon>
        <taxon>Planctomycetia</taxon>
        <taxon>Pirellulales</taxon>
        <taxon>Pirellulaceae</taxon>
        <taxon>Rhodopirellula</taxon>
    </lineage>
</organism>
<dbReference type="AlphaFoldDB" id="L7CLX6"/>
<gene>
    <name evidence="1" type="ORF">RBSWK_02197</name>
</gene>
<comment type="caution">
    <text evidence="1">The sequence shown here is derived from an EMBL/GenBank/DDBJ whole genome shotgun (WGS) entry which is preliminary data.</text>
</comment>
<evidence type="ECO:0000313" key="1">
    <source>
        <dbReference type="EMBL" id="ELP34061.1"/>
    </source>
</evidence>
<sequence>MMMWIGLHAVSRTLESYLKTTDFRLPCIALQPTAGIQWLAFN</sequence>
<proteinExistence type="predicted"/>
<accession>L7CLX6</accession>
<name>L7CLX6_RHOBT</name>
<dbReference type="Proteomes" id="UP000010959">
    <property type="component" value="Unassembled WGS sequence"/>
</dbReference>
<evidence type="ECO:0000313" key="2">
    <source>
        <dbReference type="Proteomes" id="UP000010959"/>
    </source>
</evidence>
<reference evidence="1 2" key="1">
    <citation type="journal article" date="2013" name="Mar. Genomics">
        <title>Expression of sulfatases in Rhodopirellula baltica and the diversity of sulfatases in the genus Rhodopirellula.</title>
        <authorList>
            <person name="Wegner C.E."/>
            <person name="Richter-Heitmann T."/>
            <person name="Klindworth A."/>
            <person name="Klockow C."/>
            <person name="Richter M."/>
            <person name="Achstetter T."/>
            <person name="Glockner F.O."/>
            <person name="Harder J."/>
        </authorList>
    </citation>
    <scope>NUCLEOTIDE SEQUENCE [LARGE SCALE GENOMIC DNA]</scope>
    <source>
        <strain evidence="1 2">SWK14</strain>
    </source>
</reference>
<protein>
    <submittedName>
        <fullName evidence="1">Uncharacterized protein</fullName>
    </submittedName>
</protein>
<dbReference type="EMBL" id="AMWG01000043">
    <property type="protein sequence ID" value="ELP34061.1"/>
    <property type="molecule type" value="Genomic_DNA"/>
</dbReference>
<dbReference type="PATRIC" id="fig|993516.3.peg.2342"/>